<keyword evidence="3" id="KW-0282">Flagellum</keyword>
<dbReference type="CDD" id="cd17470">
    <property type="entry name" value="T3SS_Flik_C"/>
    <property type="match status" value="1"/>
</dbReference>
<accession>A0A7W7JZB4</accession>
<comment type="caution">
    <text evidence="3">The sequence shown here is derived from an EMBL/GenBank/DDBJ whole genome shotgun (WGS) entry which is preliminary data.</text>
</comment>
<dbReference type="EMBL" id="JACHLN010000001">
    <property type="protein sequence ID" value="MBB4837846.1"/>
    <property type="molecule type" value="Genomic_DNA"/>
</dbReference>
<dbReference type="Proteomes" id="UP000575241">
    <property type="component" value="Unassembled WGS sequence"/>
</dbReference>
<feature type="compositionally biased region" description="Pro residues" evidence="1">
    <location>
        <begin position="111"/>
        <end position="128"/>
    </location>
</feature>
<feature type="region of interest" description="Disordered" evidence="1">
    <location>
        <begin position="449"/>
        <end position="516"/>
    </location>
</feature>
<protein>
    <submittedName>
        <fullName evidence="3">Flagellar hook-length control protein FliK</fullName>
    </submittedName>
</protein>
<dbReference type="InterPro" id="IPR038610">
    <property type="entry name" value="FliK-like_C_sf"/>
</dbReference>
<feature type="region of interest" description="Disordered" evidence="1">
    <location>
        <begin position="180"/>
        <end position="208"/>
    </location>
</feature>
<dbReference type="Pfam" id="PF02120">
    <property type="entry name" value="Flg_hook"/>
    <property type="match status" value="1"/>
</dbReference>
<keyword evidence="3" id="KW-0969">Cilium</keyword>
<dbReference type="AlphaFoldDB" id="A0A7W7JZB4"/>
<dbReference type="InterPro" id="IPR021136">
    <property type="entry name" value="Flagellar_hook_control-like_C"/>
</dbReference>
<name>A0A7W7JZB4_9SPHN</name>
<evidence type="ECO:0000259" key="2">
    <source>
        <dbReference type="Pfam" id="PF02120"/>
    </source>
</evidence>
<reference evidence="3 4" key="1">
    <citation type="submission" date="2020-08" db="EMBL/GenBank/DDBJ databases">
        <title>Functional genomics of gut bacteria from endangered species of beetles.</title>
        <authorList>
            <person name="Carlos-Shanley C."/>
        </authorList>
    </citation>
    <scope>NUCLEOTIDE SEQUENCE [LARGE SCALE GENOMIC DNA]</scope>
    <source>
        <strain evidence="3 4">S00224</strain>
    </source>
</reference>
<evidence type="ECO:0000256" key="1">
    <source>
        <dbReference type="SAM" id="MobiDB-lite"/>
    </source>
</evidence>
<feature type="domain" description="Flagellar hook-length control protein-like C-terminal" evidence="2">
    <location>
        <begin position="388"/>
        <end position="464"/>
    </location>
</feature>
<feature type="compositionally biased region" description="Low complexity" evidence="1">
    <location>
        <begin position="180"/>
        <end position="202"/>
    </location>
</feature>
<feature type="compositionally biased region" description="Basic and acidic residues" evidence="1">
    <location>
        <begin position="501"/>
        <end position="516"/>
    </location>
</feature>
<keyword evidence="3" id="KW-0966">Cell projection</keyword>
<dbReference type="RefSeq" id="WP_184163030.1">
    <property type="nucleotide sequence ID" value="NZ_JACHLN010000001.1"/>
</dbReference>
<dbReference type="Gene3D" id="3.30.750.140">
    <property type="match status" value="1"/>
</dbReference>
<keyword evidence="4" id="KW-1185">Reference proteome</keyword>
<proteinExistence type="predicted"/>
<feature type="compositionally biased region" description="Polar residues" evidence="1">
    <location>
        <begin position="478"/>
        <end position="498"/>
    </location>
</feature>
<sequence>MNQFHGDQKLIQLATALPTVTVGPVKPNAALSADMSGFALALGALMPKIAAPVAAPQGKPGEAAVLLPGRQDVAEGGKELPDAVLGLEGRSEEQAGAEADGDDKDASTEDAPPPPFAWFAAAPPPAPAAEPEAQAEVAPAITVEGGGKRRARAEVALPEMPAAETGDASVKTAGAEVPARQVAAPAAPRVPQAKPVAEARPAAPAPRQPGADAVVAAVPAPATAPAVQAARAVPVDPAVEAAMATAVTTTTEDAPANAGPVSQVPLPQAPRELRQAAAEAPVVRITLDKPAVPQTLSIADVTPAQPQGAAIASPSVADQIFAVFDRPRTQGGATAAGDPQSTLSTLAAPTTGTQTTSAVAAAGQAQDAPLDTQHQEWTAKMLDRIEALRDAAPVRETKISLMPEGLGKVDIAIRQDDAGLHVQFSTDTPSARQLIADAQPKLAEIAQERGIRIGSTSVDTNTAGSNGGGTGTNTASSQMNQGQRQDAQPQRNQPSAPLSGQRREASSSTSQDERVA</sequence>
<evidence type="ECO:0000313" key="3">
    <source>
        <dbReference type="EMBL" id="MBB4837846.1"/>
    </source>
</evidence>
<feature type="region of interest" description="Disordered" evidence="1">
    <location>
        <begin position="89"/>
        <end position="130"/>
    </location>
</feature>
<gene>
    <name evidence="3" type="ORF">HNP52_000897</name>
</gene>
<organism evidence="3 4">
    <name type="scientific">Sphingomonas kyeonggiensis</name>
    <dbReference type="NCBI Taxonomy" id="1268553"/>
    <lineage>
        <taxon>Bacteria</taxon>
        <taxon>Pseudomonadati</taxon>
        <taxon>Pseudomonadota</taxon>
        <taxon>Alphaproteobacteria</taxon>
        <taxon>Sphingomonadales</taxon>
        <taxon>Sphingomonadaceae</taxon>
        <taxon>Sphingomonas</taxon>
    </lineage>
</organism>
<evidence type="ECO:0000313" key="4">
    <source>
        <dbReference type="Proteomes" id="UP000575241"/>
    </source>
</evidence>